<dbReference type="PRINTS" id="PR00504">
    <property type="entry name" value="CHROMODOMAIN"/>
</dbReference>
<dbReference type="Gene3D" id="2.40.50.40">
    <property type="match status" value="1"/>
</dbReference>
<comment type="subcellular location">
    <subcellularLocation>
        <location evidence="1">Nucleus</location>
    </subcellularLocation>
</comment>
<dbReference type="InterPro" id="IPR051219">
    <property type="entry name" value="Heterochromatin_chromo-domain"/>
</dbReference>
<evidence type="ECO:0000256" key="2">
    <source>
        <dbReference type="ARBA" id="ARBA00023242"/>
    </source>
</evidence>
<dbReference type="InterPro" id="IPR016197">
    <property type="entry name" value="Chromo-like_dom_sf"/>
</dbReference>
<dbReference type="SUPFAM" id="SSF54160">
    <property type="entry name" value="Chromo domain-like"/>
    <property type="match status" value="1"/>
</dbReference>
<gene>
    <name evidence="4" type="ORF">ADUPG1_004909</name>
</gene>
<dbReference type="PROSITE" id="PS50013">
    <property type="entry name" value="CHROMO_2"/>
    <property type="match status" value="1"/>
</dbReference>
<sequence length="86" mass="9920">MRELKGRSSEEEMIHMTGVDQEEYVVESIIAHRGGPRKKSLEFQVRWLGYGPEDDTWESYDNVKALEALDKYLEAVKDSDDALKSL</sequence>
<dbReference type="InterPro" id="IPR023780">
    <property type="entry name" value="Chromo_domain"/>
</dbReference>
<evidence type="ECO:0000313" key="5">
    <source>
        <dbReference type="Proteomes" id="UP001057375"/>
    </source>
</evidence>
<proteinExistence type="predicted"/>
<dbReference type="PROSITE" id="PS00598">
    <property type="entry name" value="CHROMO_1"/>
    <property type="match status" value="1"/>
</dbReference>
<evidence type="ECO:0000259" key="3">
    <source>
        <dbReference type="PROSITE" id="PS50013"/>
    </source>
</evidence>
<dbReference type="EMBL" id="BQXS01007700">
    <property type="protein sequence ID" value="GKT28356.1"/>
    <property type="molecule type" value="Genomic_DNA"/>
</dbReference>
<dbReference type="InterPro" id="IPR000953">
    <property type="entry name" value="Chromo/chromo_shadow_dom"/>
</dbReference>
<dbReference type="Pfam" id="PF00385">
    <property type="entry name" value="Chromo"/>
    <property type="match status" value="1"/>
</dbReference>
<keyword evidence="5" id="KW-1185">Reference proteome</keyword>
<comment type="caution">
    <text evidence="4">The sequence shown here is derived from an EMBL/GenBank/DDBJ whole genome shotgun (WGS) entry which is preliminary data.</text>
</comment>
<name>A0ABQ5K714_9EUKA</name>
<reference evidence="4" key="1">
    <citation type="submission" date="2022-03" db="EMBL/GenBank/DDBJ databases">
        <title>Draft genome sequence of Aduncisulcus paluster, a free-living microaerophilic Fornicata.</title>
        <authorList>
            <person name="Yuyama I."/>
            <person name="Kume K."/>
            <person name="Tamura T."/>
            <person name="Inagaki Y."/>
            <person name="Hashimoto T."/>
        </authorList>
    </citation>
    <scope>NUCLEOTIDE SEQUENCE</scope>
    <source>
        <strain evidence="4">NY0171</strain>
    </source>
</reference>
<dbReference type="PANTHER" id="PTHR22812">
    <property type="entry name" value="CHROMOBOX PROTEIN"/>
    <property type="match status" value="1"/>
</dbReference>
<dbReference type="CDD" id="cd00024">
    <property type="entry name" value="CD_CSD"/>
    <property type="match status" value="1"/>
</dbReference>
<accession>A0ABQ5K714</accession>
<dbReference type="InterPro" id="IPR017984">
    <property type="entry name" value="Chromo_dom_subgr"/>
</dbReference>
<feature type="domain" description="Chromo" evidence="3">
    <location>
        <begin position="24"/>
        <end position="84"/>
    </location>
</feature>
<organism evidence="4 5">
    <name type="scientific">Aduncisulcus paluster</name>
    <dbReference type="NCBI Taxonomy" id="2918883"/>
    <lineage>
        <taxon>Eukaryota</taxon>
        <taxon>Metamonada</taxon>
        <taxon>Carpediemonas-like organisms</taxon>
        <taxon>Aduncisulcus</taxon>
    </lineage>
</organism>
<evidence type="ECO:0000256" key="1">
    <source>
        <dbReference type="ARBA" id="ARBA00004123"/>
    </source>
</evidence>
<dbReference type="SMART" id="SM00298">
    <property type="entry name" value="CHROMO"/>
    <property type="match status" value="1"/>
</dbReference>
<protein>
    <recommendedName>
        <fullName evidence="3">Chromo domain-containing protein</fullName>
    </recommendedName>
</protein>
<keyword evidence="2" id="KW-0539">Nucleus</keyword>
<dbReference type="InterPro" id="IPR023779">
    <property type="entry name" value="Chromodomain_CS"/>
</dbReference>
<dbReference type="Proteomes" id="UP001057375">
    <property type="component" value="Unassembled WGS sequence"/>
</dbReference>
<evidence type="ECO:0000313" key="4">
    <source>
        <dbReference type="EMBL" id="GKT28356.1"/>
    </source>
</evidence>